<evidence type="ECO:0000313" key="2">
    <source>
        <dbReference type="EMBL" id="CZR63312.1"/>
    </source>
</evidence>
<dbReference type="GO" id="GO:0016747">
    <property type="term" value="F:acyltransferase activity, transferring groups other than amino-acyl groups"/>
    <property type="evidence" value="ECO:0007669"/>
    <property type="project" value="InterPro"/>
</dbReference>
<dbReference type="CDD" id="cd04301">
    <property type="entry name" value="NAT_SF"/>
    <property type="match status" value="1"/>
</dbReference>
<gene>
    <name evidence="2" type="ORF">PAC_13209</name>
</gene>
<keyword evidence="3" id="KW-1185">Reference proteome</keyword>
<dbReference type="Pfam" id="PF00583">
    <property type="entry name" value="Acetyltransf_1"/>
    <property type="match status" value="1"/>
</dbReference>
<evidence type="ECO:0000259" key="1">
    <source>
        <dbReference type="PROSITE" id="PS51186"/>
    </source>
</evidence>
<name>A0A1L7XE55_9HELO</name>
<dbReference type="Proteomes" id="UP000184330">
    <property type="component" value="Unassembled WGS sequence"/>
</dbReference>
<dbReference type="Gene3D" id="3.40.630.30">
    <property type="match status" value="1"/>
</dbReference>
<dbReference type="PROSITE" id="PS51186">
    <property type="entry name" value="GNAT"/>
    <property type="match status" value="1"/>
</dbReference>
<organism evidence="2 3">
    <name type="scientific">Phialocephala subalpina</name>
    <dbReference type="NCBI Taxonomy" id="576137"/>
    <lineage>
        <taxon>Eukaryota</taxon>
        <taxon>Fungi</taxon>
        <taxon>Dikarya</taxon>
        <taxon>Ascomycota</taxon>
        <taxon>Pezizomycotina</taxon>
        <taxon>Leotiomycetes</taxon>
        <taxon>Helotiales</taxon>
        <taxon>Mollisiaceae</taxon>
        <taxon>Phialocephala</taxon>
        <taxon>Phialocephala fortinii species complex</taxon>
    </lineage>
</organism>
<dbReference type="OrthoDB" id="4738875at2759"/>
<protein>
    <recommendedName>
        <fullName evidence="1">N-acetyltransferase domain-containing protein</fullName>
    </recommendedName>
</protein>
<sequence length="217" mass="23903">MTFKILPATLSDAEELGKMVLSVSTGARLTLEFKNVKREDFLDWNIKAVEAEVRACMESNGEAEALKVVDEESGEIAGYTVWGWGLEAISKILRVKEDLPLPEGCNTTLRKTYLKLLNDMEAKHQPEGSFYELLELATSPKYQRRGIGSQLVNYGLEKAVRDGKKVYLSAAPKGVPIYTKLGFGEVGRLEFPLTGWGGEGVHVHVAMIQEPSVGDGK</sequence>
<dbReference type="InterPro" id="IPR000182">
    <property type="entry name" value="GNAT_dom"/>
</dbReference>
<dbReference type="PANTHER" id="PTHR42791">
    <property type="entry name" value="GNAT FAMILY ACETYLTRANSFERASE"/>
    <property type="match status" value="1"/>
</dbReference>
<dbReference type="InterPro" id="IPR016181">
    <property type="entry name" value="Acyl_CoA_acyltransferase"/>
</dbReference>
<evidence type="ECO:0000313" key="3">
    <source>
        <dbReference type="Proteomes" id="UP000184330"/>
    </source>
</evidence>
<dbReference type="InterPro" id="IPR052523">
    <property type="entry name" value="Trichothecene_AcTrans"/>
</dbReference>
<accession>A0A1L7XE55</accession>
<dbReference type="PANTHER" id="PTHR42791:SF1">
    <property type="entry name" value="N-ACETYLTRANSFERASE DOMAIN-CONTAINING PROTEIN"/>
    <property type="match status" value="1"/>
</dbReference>
<reference evidence="2 3" key="1">
    <citation type="submission" date="2016-03" db="EMBL/GenBank/DDBJ databases">
        <authorList>
            <person name="Ploux O."/>
        </authorList>
    </citation>
    <scope>NUCLEOTIDE SEQUENCE [LARGE SCALE GENOMIC DNA]</scope>
    <source>
        <strain evidence="2 3">UAMH 11012</strain>
    </source>
</reference>
<feature type="domain" description="N-acetyltransferase" evidence="1">
    <location>
        <begin position="28"/>
        <end position="212"/>
    </location>
</feature>
<dbReference type="AlphaFoldDB" id="A0A1L7XE55"/>
<dbReference type="SUPFAM" id="SSF55729">
    <property type="entry name" value="Acyl-CoA N-acyltransferases (Nat)"/>
    <property type="match status" value="1"/>
</dbReference>
<proteinExistence type="predicted"/>
<dbReference type="EMBL" id="FJOG01000023">
    <property type="protein sequence ID" value="CZR63312.1"/>
    <property type="molecule type" value="Genomic_DNA"/>
</dbReference>